<name>A0ABU5WZM3_BORPP</name>
<dbReference type="Proteomes" id="UP001324595">
    <property type="component" value="Unassembled WGS sequence"/>
</dbReference>
<dbReference type="GeneID" id="93203776"/>
<dbReference type="SUPFAM" id="SSF48452">
    <property type="entry name" value="TPR-like"/>
    <property type="match status" value="1"/>
</dbReference>
<dbReference type="RefSeq" id="WP_010928314.1">
    <property type="nucleotide sequence ID" value="NZ_AP019378.2"/>
</dbReference>
<protein>
    <submittedName>
        <fullName evidence="1">DUF924 family protein</fullName>
    </submittedName>
</protein>
<proteinExistence type="predicted"/>
<gene>
    <name evidence="1" type="ORF">U5T69_02350</name>
</gene>
<sequence>MSDSMAGPAALPDAATVLAFWREAGPARWYAKDEQFDRTFTMRFEAAHMAAARGELMAWSASAEGVLALLILLDQFPRNAYRGTGHMFATDGLARQICEQAIAAGLDRQGPEDLRQFYYMPLEHAEDLAAQEQCVSLMAPLHAETLRWAEIHRDIIARFGRFPHRNTVLGRATTVEEQQFLDQGGFSG</sequence>
<accession>A0ABU5WZM3</accession>
<dbReference type="InterPro" id="IPR010323">
    <property type="entry name" value="DUF924"/>
</dbReference>
<dbReference type="Gene3D" id="1.20.58.320">
    <property type="entry name" value="TPR-like"/>
    <property type="match status" value="1"/>
</dbReference>
<dbReference type="EMBL" id="JAXUBE010000003">
    <property type="protein sequence ID" value="MEB2662082.1"/>
    <property type="molecule type" value="Genomic_DNA"/>
</dbReference>
<dbReference type="Pfam" id="PF06041">
    <property type="entry name" value="DUF924"/>
    <property type="match status" value="1"/>
</dbReference>
<dbReference type="InterPro" id="IPR011990">
    <property type="entry name" value="TPR-like_helical_dom_sf"/>
</dbReference>
<dbReference type="Gene3D" id="1.25.40.10">
    <property type="entry name" value="Tetratricopeptide repeat domain"/>
    <property type="match status" value="1"/>
</dbReference>
<comment type="caution">
    <text evidence="1">The sequence shown here is derived from an EMBL/GenBank/DDBJ whole genome shotgun (WGS) entry which is preliminary data.</text>
</comment>
<organism evidence="1 2">
    <name type="scientific">Bordetella parapertussis</name>
    <dbReference type="NCBI Taxonomy" id="519"/>
    <lineage>
        <taxon>Bacteria</taxon>
        <taxon>Pseudomonadati</taxon>
        <taxon>Pseudomonadota</taxon>
        <taxon>Betaproteobacteria</taxon>
        <taxon>Burkholderiales</taxon>
        <taxon>Alcaligenaceae</taxon>
        <taxon>Bordetella</taxon>
    </lineage>
</organism>
<reference evidence="1 2" key="1">
    <citation type="submission" date="2023-12" db="EMBL/GenBank/DDBJ databases">
        <title>Draft Genome Sequences of Bordetella parapertussis clinical Isolates from Colombia, 2023.</title>
        <authorList>
            <person name="Montilla E.A."/>
            <person name="Rojas F."/>
            <person name="Vargas M.N."/>
            <person name="Bonilla V."/>
            <person name="Duarte C."/>
        </authorList>
    </citation>
    <scope>NUCLEOTIDE SEQUENCE [LARGE SCALE GENOMIC DNA]</scope>
    <source>
        <strain evidence="1 2">320001806</strain>
    </source>
</reference>
<evidence type="ECO:0000313" key="1">
    <source>
        <dbReference type="EMBL" id="MEB2662082.1"/>
    </source>
</evidence>
<evidence type="ECO:0000313" key="2">
    <source>
        <dbReference type="Proteomes" id="UP001324595"/>
    </source>
</evidence>
<keyword evidence="2" id="KW-1185">Reference proteome</keyword>